<keyword evidence="5 7" id="KW-0472">Membrane</keyword>
<evidence type="ECO:0000256" key="3">
    <source>
        <dbReference type="ARBA" id="ARBA00022692"/>
    </source>
</evidence>
<keyword evidence="4 7" id="KW-1133">Transmembrane helix</keyword>
<name>A0A2H5QKB2_CITUN</name>
<feature type="compositionally biased region" description="Low complexity" evidence="6">
    <location>
        <begin position="1"/>
        <end position="17"/>
    </location>
</feature>
<feature type="transmembrane region" description="Helical" evidence="7">
    <location>
        <begin position="389"/>
        <end position="413"/>
    </location>
</feature>
<evidence type="ECO:0000256" key="7">
    <source>
        <dbReference type="SAM" id="Phobius"/>
    </source>
</evidence>
<comment type="similarity">
    <text evidence="2">Belongs to the UPF0496 family.</text>
</comment>
<evidence type="ECO:0000313" key="9">
    <source>
        <dbReference type="Proteomes" id="UP000236630"/>
    </source>
</evidence>
<evidence type="ECO:0000256" key="2">
    <source>
        <dbReference type="ARBA" id="ARBA00009074"/>
    </source>
</evidence>
<feature type="transmembrane region" description="Helical" evidence="7">
    <location>
        <begin position="419"/>
        <end position="437"/>
    </location>
</feature>
<sequence length="482" mass="53862">MLQCLSTKSPSATSSLPASPPAIDVNGYPLGSQAKWVVLGFNSAKNRLRGNSTEGSPGASIEPAPNLTQEYSNTVQTNSYNEMWSKIHVLDPNNINHHNHDHDEVQMQIEHINGNEDSHQLLVSQVLQPNRDIDNPFPCPNSHNFHEMRRCFSELKQQLDRKLRKSHSRVRFFSRATSGSTLCVIGAAGNSTDGSPSSSVQQSPTFNLTQAYLSVHTTSYHEILSRIRILDPHYRNHDQNQVEQQVEEINEDKDPDQLLLSQLLRPNRESVKQALRLVKVNSLSDLFSTSFDHSEKTTNLCLQLLKSLFCIRTLYAPVCELLDNFPLDHHSVTQSQCDNAFEVFLQFDSLHNPFHSPDSRKFHEMHRCFSDLKQKLDKNLQKSRSRVCFLRYATAGSSVCIIGTAVGVTIATVGVATHAIFAIFAGPLCTACFPRALTKKELANAAQLDAARKGAYVLNKCLDTIDRLVARLCTAIDGDKQL</sequence>
<dbReference type="PANTHER" id="PTHR31113">
    <property type="entry name" value="UPF0496 PROTEIN 3-RELATED"/>
    <property type="match status" value="1"/>
</dbReference>
<evidence type="ECO:0000313" key="8">
    <source>
        <dbReference type="EMBL" id="GAY65069.1"/>
    </source>
</evidence>
<dbReference type="AlphaFoldDB" id="A0A2H5QKB2"/>
<proteinExistence type="inferred from homology"/>
<protein>
    <submittedName>
        <fullName evidence="8">Uncharacterized protein</fullName>
    </submittedName>
</protein>
<dbReference type="InterPro" id="IPR007749">
    <property type="entry name" value="DUF677"/>
</dbReference>
<keyword evidence="9" id="KW-1185">Reference proteome</keyword>
<feature type="non-terminal residue" evidence="8">
    <location>
        <position position="482"/>
    </location>
</feature>
<evidence type="ECO:0000256" key="6">
    <source>
        <dbReference type="SAM" id="MobiDB-lite"/>
    </source>
</evidence>
<evidence type="ECO:0000256" key="1">
    <source>
        <dbReference type="ARBA" id="ARBA00004370"/>
    </source>
</evidence>
<dbReference type="EMBL" id="BDQV01000447">
    <property type="protein sequence ID" value="GAY65069.1"/>
    <property type="molecule type" value="Genomic_DNA"/>
</dbReference>
<dbReference type="GO" id="GO:0016020">
    <property type="term" value="C:membrane"/>
    <property type="evidence" value="ECO:0007669"/>
    <property type="project" value="UniProtKB-SubCell"/>
</dbReference>
<organism evidence="8 9">
    <name type="scientific">Citrus unshiu</name>
    <name type="common">Satsuma mandarin</name>
    <name type="synonym">Citrus nobilis var. unshiu</name>
    <dbReference type="NCBI Taxonomy" id="55188"/>
    <lineage>
        <taxon>Eukaryota</taxon>
        <taxon>Viridiplantae</taxon>
        <taxon>Streptophyta</taxon>
        <taxon>Embryophyta</taxon>
        <taxon>Tracheophyta</taxon>
        <taxon>Spermatophyta</taxon>
        <taxon>Magnoliopsida</taxon>
        <taxon>eudicotyledons</taxon>
        <taxon>Gunneridae</taxon>
        <taxon>Pentapetalae</taxon>
        <taxon>rosids</taxon>
        <taxon>malvids</taxon>
        <taxon>Sapindales</taxon>
        <taxon>Rutaceae</taxon>
        <taxon>Aurantioideae</taxon>
        <taxon>Citrus</taxon>
    </lineage>
</organism>
<dbReference type="STRING" id="55188.A0A2H5QKB2"/>
<gene>
    <name evidence="8" type="ORF">CUMW_238370</name>
</gene>
<reference evidence="8 9" key="1">
    <citation type="journal article" date="2017" name="Front. Genet.">
        <title>Draft sequencing of the heterozygous diploid genome of Satsuma (Citrus unshiu Marc.) using a hybrid assembly approach.</title>
        <authorList>
            <person name="Shimizu T."/>
            <person name="Tanizawa Y."/>
            <person name="Mochizuki T."/>
            <person name="Nagasaki H."/>
            <person name="Yoshioka T."/>
            <person name="Toyoda A."/>
            <person name="Fujiyama A."/>
            <person name="Kaminuma E."/>
            <person name="Nakamura Y."/>
        </authorList>
    </citation>
    <scope>NUCLEOTIDE SEQUENCE [LARGE SCALE GENOMIC DNA]</scope>
    <source>
        <strain evidence="9">cv. Miyagawa wase</strain>
    </source>
</reference>
<comment type="subcellular location">
    <subcellularLocation>
        <location evidence="1">Membrane</location>
    </subcellularLocation>
</comment>
<dbReference type="PANTHER" id="PTHR31113:SF5">
    <property type="entry name" value="OS04G0405700 PROTEIN"/>
    <property type="match status" value="1"/>
</dbReference>
<evidence type="ECO:0000256" key="5">
    <source>
        <dbReference type="ARBA" id="ARBA00023136"/>
    </source>
</evidence>
<comment type="caution">
    <text evidence="8">The sequence shown here is derived from an EMBL/GenBank/DDBJ whole genome shotgun (WGS) entry which is preliminary data.</text>
</comment>
<dbReference type="Proteomes" id="UP000236630">
    <property type="component" value="Unassembled WGS sequence"/>
</dbReference>
<accession>A0A2H5QKB2</accession>
<evidence type="ECO:0000256" key="4">
    <source>
        <dbReference type="ARBA" id="ARBA00022989"/>
    </source>
</evidence>
<feature type="region of interest" description="Disordered" evidence="6">
    <location>
        <begin position="1"/>
        <end position="20"/>
    </location>
</feature>
<keyword evidence="3 7" id="KW-0812">Transmembrane</keyword>